<protein>
    <recommendedName>
        <fullName evidence="1">DH domain-containing protein</fullName>
    </recommendedName>
</protein>
<feature type="domain" description="DH" evidence="1">
    <location>
        <begin position="158"/>
        <end position="280"/>
    </location>
</feature>
<dbReference type="Proteomes" id="UP000009138">
    <property type="component" value="Unassembled WGS sequence"/>
</dbReference>
<dbReference type="EMBL" id="CH476736">
    <property type="protein sequence ID" value="EIE82056.1"/>
    <property type="molecule type" value="Genomic_DNA"/>
</dbReference>
<dbReference type="GeneID" id="93613732"/>
<evidence type="ECO:0000259" key="1">
    <source>
        <dbReference type="PROSITE" id="PS50010"/>
    </source>
</evidence>
<reference evidence="2 3" key="1">
    <citation type="journal article" date="2009" name="PLoS Genet.">
        <title>Genomic analysis of the basal lineage fungus Rhizopus oryzae reveals a whole-genome duplication.</title>
        <authorList>
            <person name="Ma L.-J."/>
            <person name="Ibrahim A.S."/>
            <person name="Skory C."/>
            <person name="Grabherr M.G."/>
            <person name="Burger G."/>
            <person name="Butler M."/>
            <person name="Elias M."/>
            <person name="Idnurm A."/>
            <person name="Lang B.F."/>
            <person name="Sone T."/>
            <person name="Abe A."/>
            <person name="Calvo S.E."/>
            <person name="Corrochano L.M."/>
            <person name="Engels R."/>
            <person name="Fu J."/>
            <person name="Hansberg W."/>
            <person name="Kim J.-M."/>
            <person name="Kodira C.D."/>
            <person name="Koehrsen M.J."/>
            <person name="Liu B."/>
            <person name="Miranda-Saavedra D."/>
            <person name="O'Leary S."/>
            <person name="Ortiz-Castellanos L."/>
            <person name="Poulter R."/>
            <person name="Rodriguez-Romero J."/>
            <person name="Ruiz-Herrera J."/>
            <person name="Shen Y.-Q."/>
            <person name="Zeng Q."/>
            <person name="Galagan J."/>
            <person name="Birren B.W."/>
            <person name="Cuomo C.A."/>
            <person name="Wickes B.L."/>
        </authorList>
    </citation>
    <scope>NUCLEOTIDE SEQUENCE [LARGE SCALE GENOMIC DNA]</scope>
    <source>
        <strain evidence="3">RA 99-880 / ATCC MYA-4621 / FGSC 9543 / NRRL 43880</strain>
    </source>
</reference>
<dbReference type="VEuPathDB" id="FungiDB:RO3G_06761"/>
<dbReference type="eggNOG" id="KOG4305">
    <property type="taxonomic scope" value="Eukaryota"/>
</dbReference>
<name>I1C0S6_RHIO9</name>
<dbReference type="SUPFAM" id="SSF48065">
    <property type="entry name" value="DBL homology domain (DH-domain)"/>
    <property type="match status" value="1"/>
</dbReference>
<organism evidence="2 3">
    <name type="scientific">Rhizopus delemar (strain RA 99-880 / ATCC MYA-4621 / FGSC 9543 / NRRL 43880)</name>
    <name type="common">Mucormycosis agent</name>
    <name type="synonym">Rhizopus arrhizus var. delemar</name>
    <dbReference type="NCBI Taxonomy" id="246409"/>
    <lineage>
        <taxon>Eukaryota</taxon>
        <taxon>Fungi</taxon>
        <taxon>Fungi incertae sedis</taxon>
        <taxon>Mucoromycota</taxon>
        <taxon>Mucoromycotina</taxon>
        <taxon>Mucoromycetes</taxon>
        <taxon>Mucorales</taxon>
        <taxon>Mucorineae</taxon>
        <taxon>Rhizopodaceae</taxon>
        <taxon>Rhizopus</taxon>
    </lineage>
</organism>
<proteinExistence type="predicted"/>
<sequence>MDKIILILQAKDRKLATRVGKALASQRVFHDVCYETQLVDSIHYLYEFSNQTIIYQNNDSMSEIESTTSELVINDSIPNGVLTELTFCYSPTCWSKKPCYSPTCPKRIPQFHYGEEQEKKDVKFKSSQQYPNQHDDDRLWANRIDKETYNSIPKIERKRQENLCELIYTEEDYVLSLDYLQTVWIKPLKERPIIPTSRRESFIHKVFRNIASIYETNIRLLNALKSRQDENPIIYQIGDILLEFVIDFEPYIAYGSKQHEAKFTLESEKYINSNFEAFVQASIILFYIYIMPNRKRLGNRKAS</sequence>
<dbReference type="AlphaFoldDB" id="I1C0S6"/>
<gene>
    <name evidence="2" type="ORF">RO3G_06761</name>
</gene>
<dbReference type="Pfam" id="PF00621">
    <property type="entry name" value="RhoGEF"/>
    <property type="match status" value="1"/>
</dbReference>
<dbReference type="RefSeq" id="XP_067517452.1">
    <property type="nucleotide sequence ID" value="XM_067661351.1"/>
</dbReference>
<dbReference type="InParanoid" id="I1C0S6"/>
<dbReference type="STRING" id="246409.I1C0S6"/>
<dbReference type="GO" id="GO:0005085">
    <property type="term" value="F:guanyl-nucleotide exchange factor activity"/>
    <property type="evidence" value="ECO:0007669"/>
    <property type="project" value="InterPro"/>
</dbReference>
<accession>I1C0S6</accession>
<dbReference type="Gene3D" id="1.20.900.10">
    <property type="entry name" value="Dbl homology (DH) domain"/>
    <property type="match status" value="1"/>
</dbReference>
<dbReference type="PANTHER" id="PTHR46572:SF1">
    <property type="entry name" value="RHO1 GUANINE NUCLEOTIDE EXCHANGE FACTOR TUS1"/>
    <property type="match status" value="1"/>
</dbReference>
<dbReference type="OMA" id="EFRIAYP"/>
<dbReference type="PROSITE" id="PS50010">
    <property type="entry name" value="DH_2"/>
    <property type="match status" value="1"/>
</dbReference>
<dbReference type="InterPro" id="IPR035899">
    <property type="entry name" value="DBL_dom_sf"/>
</dbReference>
<evidence type="ECO:0000313" key="2">
    <source>
        <dbReference type="EMBL" id="EIE82056.1"/>
    </source>
</evidence>
<keyword evidence="3" id="KW-1185">Reference proteome</keyword>
<evidence type="ECO:0000313" key="3">
    <source>
        <dbReference type="Proteomes" id="UP000009138"/>
    </source>
</evidence>
<dbReference type="PANTHER" id="PTHR46572">
    <property type="entry name" value="RHO1 GDP-GTP EXCHANGE PROTEIN 1-RELATED"/>
    <property type="match status" value="1"/>
</dbReference>
<dbReference type="InterPro" id="IPR000219">
    <property type="entry name" value="DH_dom"/>
</dbReference>
<dbReference type="InterPro" id="IPR052233">
    <property type="entry name" value="Rho-type_GEFs"/>
</dbReference>